<protein>
    <recommendedName>
        <fullName evidence="1">DEAD/DEAH-box helicase domain-containing protein</fullName>
    </recommendedName>
</protein>
<evidence type="ECO:0000313" key="2">
    <source>
        <dbReference type="EnsemblPlants" id="EMT18402"/>
    </source>
</evidence>
<feature type="domain" description="DEAD/DEAH-box helicase" evidence="1">
    <location>
        <begin position="21"/>
        <end position="79"/>
    </location>
</feature>
<dbReference type="GO" id="GO:0005524">
    <property type="term" value="F:ATP binding"/>
    <property type="evidence" value="ECO:0007669"/>
    <property type="project" value="InterPro"/>
</dbReference>
<accession>R7W8L1</accession>
<dbReference type="InterPro" id="IPR011545">
    <property type="entry name" value="DEAD/DEAH_box_helicase_dom"/>
</dbReference>
<organism evidence="2">
    <name type="scientific">Aegilops tauschii</name>
    <name type="common">Tausch's goatgrass</name>
    <name type="synonym">Aegilops squarrosa</name>
    <dbReference type="NCBI Taxonomy" id="37682"/>
    <lineage>
        <taxon>Eukaryota</taxon>
        <taxon>Viridiplantae</taxon>
        <taxon>Streptophyta</taxon>
        <taxon>Embryophyta</taxon>
        <taxon>Tracheophyta</taxon>
        <taxon>Spermatophyta</taxon>
        <taxon>Magnoliopsida</taxon>
        <taxon>Liliopsida</taxon>
        <taxon>Poales</taxon>
        <taxon>Poaceae</taxon>
        <taxon>BOP clade</taxon>
        <taxon>Pooideae</taxon>
        <taxon>Triticodae</taxon>
        <taxon>Triticeae</taxon>
        <taxon>Triticinae</taxon>
        <taxon>Aegilops</taxon>
    </lineage>
</organism>
<proteinExistence type="predicted"/>
<sequence length="325" mass="36151">MDICEDPLRGIYLYGFQKPSAVQLRAVIPIISGRVVNTQAKSGTGKTSITPLPVCQVVVSNVHGMQAIVIRSPTRELSSCHTNRDGDASCCAWSMPMTPASNHKYVYWGRLACCVPAIEPVAIYDAHHHIMETSAKNKLNLSKQVSFAVPAISVCEFMDHHEPSSKLRYQHMGWVRDMGAQEGDRPRQFPVRQITLERLRSRHVQNMLMGIGMKLRTGTLVAMCWRSLLTPAQETSAKNKLNLSKVKFHQITRSRSFVVQCCTVKEKCEEGESAAVNYFKECHRAMVWLHLNSGGGGHLFYDSGTGRVAFIGEKPDLAVSLHITG</sequence>
<dbReference type="SUPFAM" id="SSF52540">
    <property type="entry name" value="P-loop containing nucleoside triphosphate hydrolases"/>
    <property type="match status" value="1"/>
</dbReference>
<dbReference type="ExpressionAtlas" id="R7W8L1">
    <property type="expression patterns" value="baseline"/>
</dbReference>
<dbReference type="AlphaFoldDB" id="R7W8L1"/>
<dbReference type="Pfam" id="PF00270">
    <property type="entry name" value="DEAD"/>
    <property type="match status" value="1"/>
</dbReference>
<evidence type="ECO:0000259" key="1">
    <source>
        <dbReference type="Pfam" id="PF00270"/>
    </source>
</evidence>
<dbReference type="GO" id="GO:0003676">
    <property type="term" value="F:nucleic acid binding"/>
    <property type="evidence" value="ECO:0007669"/>
    <property type="project" value="InterPro"/>
</dbReference>
<dbReference type="EnsemblPlants" id="EMT18402">
    <property type="protein sequence ID" value="EMT18402"/>
    <property type="gene ID" value="F775_24527"/>
</dbReference>
<dbReference type="InterPro" id="IPR027417">
    <property type="entry name" value="P-loop_NTPase"/>
</dbReference>
<name>R7W8L1_AEGTA</name>
<dbReference type="Gene3D" id="3.40.50.300">
    <property type="entry name" value="P-loop containing nucleotide triphosphate hydrolases"/>
    <property type="match status" value="1"/>
</dbReference>
<reference evidence="2" key="1">
    <citation type="submission" date="2015-06" db="UniProtKB">
        <authorList>
            <consortium name="EnsemblPlants"/>
        </authorList>
    </citation>
    <scope>IDENTIFICATION</scope>
</reference>